<dbReference type="EMBL" id="JBHSWN010000004">
    <property type="protein sequence ID" value="MFC6792955.1"/>
    <property type="molecule type" value="Genomic_DNA"/>
</dbReference>
<keyword evidence="1" id="KW-0812">Transmembrane</keyword>
<organism evidence="2 3">
    <name type="scientific">Methylobacterium komagatae</name>
    <dbReference type="NCBI Taxonomy" id="374425"/>
    <lineage>
        <taxon>Bacteria</taxon>
        <taxon>Pseudomonadati</taxon>
        <taxon>Pseudomonadota</taxon>
        <taxon>Alphaproteobacteria</taxon>
        <taxon>Hyphomicrobiales</taxon>
        <taxon>Methylobacteriaceae</taxon>
        <taxon>Methylobacterium</taxon>
    </lineage>
</organism>
<dbReference type="Proteomes" id="UP001596292">
    <property type="component" value="Unassembled WGS sequence"/>
</dbReference>
<reference evidence="3" key="1">
    <citation type="journal article" date="2019" name="Int. J. Syst. Evol. Microbiol.">
        <title>The Global Catalogue of Microorganisms (GCM) 10K type strain sequencing project: providing services to taxonomists for standard genome sequencing and annotation.</title>
        <authorList>
            <consortium name="The Broad Institute Genomics Platform"/>
            <consortium name="The Broad Institute Genome Sequencing Center for Infectious Disease"/>
            <person name="Wu L."/>
            <person name="Ma J."/>
        </authorList>
    </citation>
    <scope>NUCLEOTIDE SEQUENCE [LARGE SCALE GENOMIC DNA]</scope>
    <source>
        <strain evidence="3">CCUG 48316</strain>
    </source>
</reference>
<evidence type="ECO:0000313" key="2">
    <source>
        <dbReference type="EMBL" id="MFC6792955.1"/>
    </source>
</evidence>
<sequence length="72" mass="8204">MVKRDLFLFVFWFFTRWVIATTIIYLVLVEGCGPKWGWREGDGNPSKFATIGGGVIAVIRTVNALRQKLSQK</sequence>
<evidence type="ECO:0000256" key="1">
    <source>
        <dbReference type="SAM" id="Phobius"/>
    </source>
</evidence>
<comment type="caution">
    <text evidence="2">The sequence shown here is derived from an EMBL/GenBank/DDBJ whole genome shotgun (WGS) entry which is preliminary data.</text>
</comment>
<evidence type="ECO:0000313" key="3">
    <source>
        <dbReference type="Proteomes" id="UP001596292"/>
    </source>
</evidence>
<keyword evidence="1" id="KW-0472">Membrane</keyword>
<dbReference type="RefSeq" id="WP_378975822.1">
    <property type="nucleotide sequence ID" value="NZ_JBHSWN010000004.1"/>
</dbReference>
<name>A0ABW2BRU0_9HYPH</name>
<protein>
    <submittedName>
        <fullName evidence="2">Uncharacterized protein</fullName>
    </submittedName>
</protein>
<gene>
    <name evidence="2" type="ORF">ACFQE0_27395</name>
</gene>
<proteinExistence type="predicted"/>
<keyword evidence="1" id="KW-1133">Transmembrane helix</keyword>
<accession>A0ABW2BRU0</accession>
<keyword evidence="3" id="KW-1185">Reference proteome</keyword>
<feature type="transmembrane region" description="Helical" evidence="1">
    <location>
        <begin position="7"/>
        <end position="28"/>
    </location>
</feature>